<sequence>MAVMNGDGTRVDVGRGLEREIALLARHTALVNKSLSAQELDRSAYLLLSRLEISDPMTLKELADAFGLDISTVNRQTAALLRHGLAEKIPDPDGGAARRLRPTTAGLAALGRDRTRNIDGINALVGDWDERDRRDLVALLRRLNEGIERRQGLHWPRD</sequence>
<keyword evidence="3" id="KW-1185">Reference proteome</keyword>
<protein>
    <submittedName>
        <fullName evidence="2">MarR family winged helix-turn-helix transcriptional regulator</fullName>
    </submittedName>
</protein>
<dbReference type="InterPro" id="IPR036388">
    <property type="entry name" value="WH-like_DNA-bd_sf"/>
</dbReference>
<name>A0ABP8P288_9NOCA</name>
<dbReference type="SMART" id="SM00347">
    <property type="entry name" value="HTH_MARR"/>
    <property type="match status" value="1"/>
</dbReference>
<proteinExistence type="predicted"/>
<dbReference type="EMBL" id="BAABFB010000034">
    <property type="protein sequence ID" value="GAA4478308.1"/>
    <property type="molecule type" value="Genomic_DNA"/>
</dbReference>
<dbReference type="InterPro" id="IPR000835">
    <property type="entry name" value="HTH_MarR-typ"/>
</dbReference>
<evidence type="ECO:0000313" key="3">
    <source>
        <dbReference type="Proteomes" id="UP001501183"/>
    </source>
</evidence>
<gene>
    <name evidence="2" type="ORF">GCM10023094_21790</name>
</gene>
<dbReference type="InterPro" id="IPR036390">
    <property type="entry name" value="WH_DNA-bd_sf"/>
</dbReference>
<dbReference type="Gene3D" id="1.10.10.10">
    <property type="entry name" value="Winged helix-like DNA-binding domain superfamily/Winged helix DNA-binding domain"/>
    <property type="match status" value="1"/>
</dbReference>
<comment type="caution">
    <text evidence="2">The sequence shown here is derived from an EMBL/GenBank/DDBJ whole genome shotgun (WGS) entry which is preliminary data.</text>
</comment>
<dbReference type="Proteomes" id="UP001501183">
    <property type="component" value="Unassembled WGS sequence"/>
</dbReference>
<reference evidence="3" key="1">
    <citation type="journal article" date="2019" name="Int. J. Syst. Evol. Microbiol.">
        <title>The Global Catalogue of Microorganisms (GCM) 10K type strain sequencing project: providing services to taxonomists for standard genome sequencing and annotation.</title>
        <authorList>
            <consortium name="The Broad Institute Genomics Platform"/>
            <consortium name="The Broad Institute Genome Sequencing Center for Infectious Disease"/>
            <person name="Wu L."/>
            <person name="Ma J."/>
        </authorList>
    </citation>
    <scope>NUCLEOTIDE SEQUENCE [LARGE SCALE GENOMIC DNA]</scope>
    <source>
        <strain evidence="3">JCM 32206</strain>
    </source>
</reference>
<accession>A0ABP8P288</accession>
<dbReference type="Pfam" id="PF01047">
    <property type="entry name" value="MarR"/>
    <property type="match status" value="1"/>
</dbReference>
<evidence type="ECO:0000313" key="2">
    <source>
        <dbReference type="EMBL" id="GAA4478308.1"/>
    </source>
</evidence>
<organism evidence="2 3">
    <name type="scientific">Rhodococcus olei</name>
    <dbReference type="NCBI Taxonomy" id="2161675"/>
    <lineage>
        <taxon>Bacteria</taxon>
        <taxon>Bacillati</taxon>
        <taxon>Actinomycetota</taxon>
        <taxon>Actinomycetes</taxon>
        <taxon>Mycobacteriales</taxon>
        <taxon>Nocardiaceae</taxon>
        <taxon>Rhodococcus</taxon>
    </lineage>
</organism>
<dbReference type="PROSITE" id="PS50995">
    <property type="entry name" value="HTH_MARR_2"/>
    <property type="match status" value="1"/>
</dbReference>
<evidence type="ECO:0000259" key="1">
    <source>
        <dbReference type="PROSITE" id="PS50995"/>
    </source>
</evidence>
<feature type="domain" description="HTH marR-type" evidence="1">
    <location>
        <begin position="14"/>
        <end position="145"/>
    </location>
</feature>
<dbReference type="SUPFAM" id="SSF46785">
    <property type="entry name" value="Winged helix' DNA-binding domain"/>
    <property type="match status" value="1"/>
</dbReference>